<accession>A0A7X0HSE8</accession>
<feature type="domain" description="HTH crp-type" evidence="6">
    <location>
        <begin position="143"/>
        <end position="216"/>
    </location>
</feature>
<dbReference type="InterPro" id="IPR050397">
    <property type="entry name" value="Env_Response_Regulators"/>
</dbReference>
<evidence type="ECO:0000256" key="4">
    <source>
        <dbReference type="ARBA" id="ARBA00023163"/>
    </source>
</evidence>
<dbReference type="Pfam" id="PF00027">
    <property type="entry name" value="cNMP_binding"/>
    <property type="match status" value="1"/>
</dbReference>
<evidence type="ECO:0000256" key="3">
    <source>
        <dbReference type="ARBA" id="ARBA00023159"/>
    </source>
</evidence>
<reference evidence="7 8" key="1">
    <citation type="submission" date="2020-08" db="EMBL/GenBank/DDBJ databases">
        <title>Genomic Encyclopedia of Type Strains, Phase IV (KMG-IV): sequencing the most valuable type-strain genomes for metagenomic binning, comparative biology and taxonomic classification.</title>
        <authorList>
            <person name="Goeker M."/>
        </authorList>
    </citation>
    <scope>NUCLEOTIDE SEQUENCE [LARGE SCALE GENOMIC DNA]</scope>
    <source>
        <strain evidence="7 8">DSM 5391</strain>
    </source>
</reference>
<dbReference type="InterPro" id="IPR036390">
    <property type="entry name" value="WH_DNA-bd_sf"/>
</dbReference>
<evidence type="ECO:0000259" key="6">
    <source>
        <dbReference type="PROSITE" id="PS51063"/>
    </source>
</evidence>
<keyword evidence="8" id="KW-1185">Reference proteome</keyword>
<dbReference type="GO" id="GO:0003700">
    <property type="term" value="F:DNA-binding transcription factor activity"/>
    <property type="evidence" value="ECO:0007669"/>
    <property type="project" value="TreeGrafter"/>
</dbReference>
<dbReference type="GO" id="GO:0005829">
    <property type="term" value="C:cytosol"/>
    <property type="evidence" value="ECO:0007669"/>
    <property type="project" value="TreeGrafter"/>
</dbReference>
<proteinExistence type="predicted"/>
<dbReference type="PANTHER" id="PTHR24567:SF74">
    <property type="entry name" value="HTH-TYPE TRANSCRIPTIONAL REGULATOR ARCR"/>
    <property type="match status" value="1"/>
</dbReference>
<protein>
    <submittedName>
        <fullName evidence="7">CRP/FNR family transcriptional regulator</fullName>
    </submittedName>
</protein>
<gene>
    <name evidence="7" type="ORF">HNR53_002663</name>
</gene>
<dbReference type="PROSITE" id="PS50042">
    <property type="entry name" value="CNMP_BINDING_3"/>
    <property type="match status" value="1"/>
</dbReference>
<dbReference type="PROSITE" id="PS51063">
    <property type="entry name" value="HTH_CRP_2"/>
    <property type="match status" value="1"/>
</dbReference>
<dbReference type="AlphaFoldDB" id="A0A7X0HSE8"/>
<evidence type="ECO:0000313" key="8">
    <source>
        <dbReference type="Proteomes" id="UP000531594"/>
    </source>
</evidence>
<keyword evidence="4" id="KW-0804">Transcription</keyword>
<evidence type="ECO:0000256" key="1">
    <source>
        <dbReference type="ARBA" id="ARBA00023015"/>
    </source>
</evidence>
<dbReference type="Gene3D" id="1.10.10.10">
    <property type="entry name" value="Winged helix-like DNA-binding domain superfamily/Winged helix DNA-binding domain"/>
    <property type="match status" value="1"/>
</dbReference>
<dbReference type="EMBL" id="JACHGK010000008">
    <property type="protein sequence ID" value="MBB6446014.1"/>
    <property type="molecule type" value="Genomic_DNA"/>
</dbReference>
<feature type="domain" description="Cyclic nucleotide-binding" evidence="5">
    <location>
        <begin position="8"/>
        <end position="113"/>
    </location>
</feature>
<keyword evidence="1" id="KW-0805">Transcription regulation</keyword>
<keyword evidence="3" id="KW-0010">Activator</keyword>
<dbReference type="InterPro" id="IPR036388">
    <property type="entry name" value="WH-like_DNA-bd_sf"/>
</dbReference>
<dbReference type="SUPFAM" id="SSF46785">
    <property type="entry name" value="Winged helix' DNA-binding domain"/>
    <property type="match status" value="1"/>
</dbReference>
<dbReference type="SMART" id="SM00419">
    <property type="entry name" value="HTH_CRP"/>
    <property type="match status" value="1"/>
</dbReference>
<comment type="caution">
    <text evidence="7">The sequence shown here is derived from an EMBL/GenBank/DDBJ whole genome shotgun (WGS) entry which is preliminary data.</text>
</comment>
<keyword evidence="2" id="KW-0238">DNA-binding</keyword>
<dbReference type="Gene3D" id="2.60.120.10">
    <property type="entry name" value="Jelly Rolls"/>
    <property type="match status" value="1"/>
</dbReference>
<organism evidence="7 8">
    <name type="scientific">Bacillus benzoevorans</name>
    <dbReference type="NCBI Taxonomy" id="1456"/>
    <lineage>
        <taxon>Bacteria</taxon>
        <taxon>Bacillati</taxon>
        <taxon>Bacillota</taxon>
        <taxon>Bacilli</taxon>
        <taxon>Bacillales</taxon>
        <taxon>Bacillaceae</taxon>
        <taxon>Bacillus</taxon>
    </lineage>
</organism>
<sequence length="235" mass="27380">MSKNMQELQISLYSLLIQYFIDKEPVQKIPMGTYLFQEKEEVENIYLLVNGSVSIGRFHVKGKEFIIKILGGEELIMEYQLFTKHPTYHFFAKTMNDCEMIVIKKKQFEEYAMSEPAVLSAITSWISTRYVKAQMKCMDLIMNGKKGGLYSILIRLCNSHGIMTENGIVIDIPLTHQELANLTFGTREVIQRMLKDLREKDVIDYDQQRFTVKNLSYLRCEVDCQRCSREICGIN</sequence>
<dbReference type="GO" id="GO:0003677">
    <property type="term" value="F:DNA binding"/>
    <property type="evidence" value="ECO:0007669"/>
    <property type="project" value="UniProtKB-KW"/>
</dbReference>
<dbReference type="InterPro" id="IPR018490">
    <property type="entry name" value="cNMP-bd_dom_sf"/>
</dbReference>
<evidence type="ECO:0000313" key="7">
    <source>
        <dbReference type="EMBL" id="MBB6446014.1"/>
    </source>
</evidence>
<name>A0A7X0HSE8_9BACI</name>
<dbReference type="SUPFAM" id="SSF51206">
    <property type="entry name" value="cAMP-binding domain-like"/>
    <property type="match status" value="1"/>
</dbReference>
<dbReference type="InterPro" id="IPR000595">
    <property type="entry name" value="cNMP-bd_dom"/>
</dbReference>
<dbReference type="InterPro" id="IPR014710">
    <property type="entry name" value="RmlC-like_jellyroll"/>
</dbReference>
<dbReference type="CDD" id="cd00038">
    <property type="entry name" value="CAP_ED"/>
    <property type="match status" value="1"/>
</dbReference>
<dbReference type="InterPro" id="IPR012318">
    <property type="entry name" value="HTH_CRP"/>
</dbReference>
<evidence type="ECO:0000259" key="5">
    <source>
        <dbReference type="PROSITE" id="PS50042"/>
    </source>
</evidence>
<dbReference type="PANTHER" id="PTHR24567">
    <property type="entry name" value="CRP FAMILY TRANSCRIPTIONAL REGULATORY PROTEIN"/>
    <property type="match status" value="1"/>
</dbReference>
<dbReference type="RefSeq" id="WP_246439562.1">
    <property type="nucleotide sequence ID" value="NZ_JACHGK010000008.1"/>
</dbReference>
<evidence type="ECO:0000256" key="2">
    <source>
        <dbReference type="ARBA" id="ARBA00023125"/>
    </source>
</evidence>
<dbReference type="Proteomes" id="UP000531594">
    <property type="component" value="Unassembled WGS sequence"/>
</dbReference>
<dbReference type="Pfam" id="PF13545">
    <property type="entry name" value="HTH_Crp_2"/>
    <property type="match status" value="1"/>
</dbReference>